<protein>
    <submittedName>
        <fullName evidence="4">Replication factor A protein 3</fullName>
    </submittedName>
</protein>
<keyword evidence="5" id="KW-1185">Reference proteome</keyword>
<comment type="subcellular location">
    <subcellularLocation>
        <location evidence="1">Nucleus</location>
    </subcellularLocation>
</comment>
<gene>
    <name evidence="4" type="ORF">JKP88DRAFT_229596</name>
</gene>
<dbReference type="GO" id="GO:0003677">
    <property type="term" value="F:DNA binding"/>
    <property type="evidence" value="ECO:0007669"/>
    <property type="project" value="InterPro"/>
</dbReference>
<evidence type="ECO:0000313" key="4">
    <source>
        <dbReference type="EMBL" id="KAG5174998.1"/>
    </source>
</evidence>
<comment type="caution">
    <text evidence="4">The sequence shown here is derived from an EMBL/GenBank/DDBJ whole genome shotgun (WGS) entry which is preliminary data.</text>
</comment>
<dbReference type="Pfam" id="PF08661">
    <property type="entry name" value="Rep_fac-A_3"/>
    <property type="match status" value="1"/>
</dbReference>
<keyword evidence="3" id="KW-0539">Nucleus</keyword>
<dbReference type="InterPro" id="IPR012340">
    <property type="entry name" value="NA-bd_OB-fold"/>
</dbReference>
<organism evidence="4 5">
    <name type="scientific">Tribonema minus</name>
    <dbReference type="NCBI Taxonomy" id="303371"/>
    <lineage>
        <taxon>Eukaryota</taxon>
        <taxon>Sar</taxon>
        <taxon>Stramenopiles</taxon>
        <taxon>Ochrophyta</taxon>
        <taxon>PX clade</taxon>
        <taxon>Xanthophyceae</taxon>
        <taxon>Tribonematales</taxon>
        <taxon>Tribonemataceae</taxon>
        <taxon>Tribonema</taxon>
    </lineage>
</organism>
<evidence type="ECO:0000313" key="5">
    <source>
        <dbReference type="Proteomes" id="UP000664859"/>
    </source>
</evidence>
<dbReference type="GO" id="GO:0006310">
    <property type="term" value="P:DNA recombination"/>
    <property type="evidence" value="ECO:0007669"/>
    <property type="project" value="InterPro"/>
</dbReference>
<dbReference type="Proteomes" id="UP000664859">
    <property type="component" value="Unassembled WGS sequence"/>
</dbReference>
<comment type="similarity">
    <text evidence="2">Belongs to the replication factor A protein 3 family.</text>
</comment>
<name>A0A836C7T7_9STRA</name>
<evidence type="ECO:0000256" key="3">
    <source>
        <dbReference type="ARBA" id="ARBA00023242"/>
    </source>
</evidence>
<dbReference type="OrthoDB" id="188186at2759"/>
<accession>A0A836C7T7</accession>
<proteinExistence type="inferred from homology"/>
<evidence type="ECO:0000256" key="2">
    <source>
        <dbReference type="ARBA" id="ARBA00009761"/>
    </source>
</evidence>
<sequence length="123" mass="13251">MEQFQAVRVNGAILPSQTDQNVILIGKVTETGPEYSTLQASDGAPIRVKMSAGNAYNSAYVEVVGHVYPDEAGGLYVDEFISRDLGDNFNLENYNEVVEMANGRFAHLFRDVPAAAAAAGPQQ</sequence>
<dbReference type="GO" id="GO:0031981">
    <property type="term" value="C:nuclear lumen"/>
    <property type="evidence" value="ECO:0007669"/>
    <property type="project" value="UniProtKB-ARBA"/>
</dbReference>
<dbReference type="Gene3D" id="2.40.50.140">
    <property type="entry name" value="Nucleic acid-binding proteins"/>
    <property type="match status" value="1"/>
</dbReference>
<evidence type="ECO:0000256" key="1">
    <source>
        <dbReference type="ARBA" id="ARBA00004123"/>
    </source>
</evidence>
<dbReference type="AlphaFoldDB" id="A0A836C7T7"/>
<dbReference type="EMBL" id="JAFCMP010000556">
    <property type="protein sequence ID" value="KAG5174998.1"/>
    <property type="molecule type" value="Genomic_DNA"/>
</dbReference>
<dbReference type="InterPro" id="IPR013970">
    <property type="entry name" value="Rfa2"/>
</dbReference>
<dbReference type="GO" id="GO:0006260">
    <property type="term" value="P:DNA replication"/>
    <property type="evidence" value="ECO:0007669"/>
    <property type="project" value="InterPro"/>
</dbReference>
<dbReference type="GO" id="GO:0006281">
    <property type="term" value="P:DNA repair"/>
    <property type="evidence" value="ECO:0007669"/>
    <property type="project" value="InterPro"/>
</dbReference>
<reference evidence="4" key="1">
    <citation type="submission" date="2021-02" db="EMBL/GenBank/DDBJ databases">
        <title>First Annotated Genome of the Yellow-green Alga Tribonema minus.</title>
        <authorList>
            <person name="Mahan K.M."/>
        </authorList>
    </citation>
    <scope>NUCLEOTIDE SEQUENCE</scope>
    <source>
        <strain evidence="4">UTEX B ZZ1240</strain>
    </source>
</reference>
<dbReference type="SUPFAM" id="SSF50249">
    <property type="entry name" value="Nucleic acid-binding proteins"/>
    <property type="match status" value="1"/>
</dbReference>